<dbReference type="Pfam" id="PF00094">
    <property type="entry name" value="VWD"/>
    <property type="match status" value="1"/>
</dbReference>
<feature type="domain" description="VWFD" evidence="1">
    <location>
        <begin position="48"/>
        <end position="122"/>
    </location>
</feature>
<evidence type="ECO:0000313" key="3">
    <source>
        <dbReference type="Proteomes" id="UP000838412"/>
    </source>
</evidence>
<name>A0A8J9ZK02_BRALA</name>
<keyword evidence="3" id="KW-1185">Reference proteome</keyword>
<protein>
    <submittedName>
        <fullName evidence="2">Hypp1718 protein</fullName>
    </submittedName>
</protein>
<reference evidence="2" key="1">
    <citation type="submission" date="2022-01" db="EMBL/GenBank/DDBJ databases">
        <authorList>
            <person name="Braso-Vives M."/>
        </authorList>
    </citation>
    <scope>NUCLEOTIDE SEQUENCE</scope>
</reference>
<sequence>MIWREASPTTYENMMYEVTECRVAPVSGRFCPGNMVIKNGKLLLWLQRYHTFHDKFFNYQSNCNYVLAKSSAKKYGFEVMQDGQVYKKTASANCKQAITVLYDGTDVVLMDNLKVMVNGAMAGVTVTVGDLVVEPGKCKYPMIWREADPGCPTTCENMMNEVTECRVEPVSGWFGPGNMVTKNGKCVAHEESTNCFCYGFNYQSNCSYILARCSANKHGFPGL</sequence>
<proteinExistence type="predicted"/>
<dbReference type="AlphaFoldDB" id="A0A8J9ZK02"/>
<dbReference type="InterPro" id="IPR001846">
    <property type="entry name" value="VWF_type-D"/>
</dbReference>
<organism evidence="2 3">
    <name type="scientific">Branchiostoma lanceolatum</name>
    <name type="common">Common lancelet</name>
    <name type="synonym">Amphioxus lanceolatum</name>
    <dbReference type="NCBI Taxonomy" id="7740"/>
    <lineage>
        <taxon>Eukaryota</taxon>
        <taxon>Metazoa</taxon>
        <taxon>Chordata</taxon>
        <taxon>Cephalochordata</taxon>
        <taxon>Leptocardii</taxon>
        <taxon>Amphioxiformes</taxon>
        <taxon>Branchiostomatidae</taxon>
        <taxon>Branchiostoma</taxon>
    </lineage>
</organism>
<dbReference type="Gene3D" id="2.10.25.10">
    <property type="entry name" value="Laminin"/>
    <property type="match status" value="1"/>
</dbReference>
<dbReference type="EMBL" id="OV696688">
    <property type="protein sequence ID" value="CAH1256749.1"/>
    <property type="molecule type" value="Genomic_DNA"/>
</dbReference>
<accession>A0A8J9ZK02</accession>
<evidence type="ECO:0000313" key="2">
    <source>
        <dbReference type="EMBL" id="CAH1256749.1"/>
    </source>
</evidence>
<dbReference type="Proteomes" id="UP000838412">
    <property type="component" value="Chromosome 3"/>
</dbReference>
<evidence type="ECO:0000259" key="1">
    <source>
        <dbReference type="Pfam" id="PF00094"/>
    </source>
</evidence>
<gene>
    <name evidence="2" type="primary">Hypp1718</name>
    <name evidence="2" type="ORF">BLAG_LOCUS14914</name>
</gene>